<feature type="transmembrane region" description="Helical" evidence="1">
    <location>
        <begin position="190"/>
        <end position="218"/>
    </location>
</feature>
<organism evidence="2 3">
    <name type="scientific">Bremerella alba</name>
    <dbReference type="NCBI Taxonomy" id="980252"/>
    <lineage>
        <taxon>Bacteria</taxon>
        <taxon>Pseudomonadati</taxon>
        <taxon>Planctomycetota</taxon>
        <taxon>Planctomycetia</taxon>
        <taxon>Pirellulales</taxon>
        <taxon>Pirellulaceae</taxon>
        <taxon>Bremerella</taxon>
    </lineage>
</organism>
<name>A0A7V9A6E0_9BACT</name>
<evidence type="ECO:0000313" key="2">
    <source>
        <dbReference type="EMBL" id="MBA2114217.1"/>
    </source>
</evidence>
<feature type="transmembrane region" description="Helical" evidence="1">
    <location>
        <begin position="130"/>
        <end position="151"/>
    </location>
</feature>
<accession>A0A7V9A6E0</accession>
<gene>
    <name evidence="2" type="ORF">HOV93_13730</name>
</gene>
<dbReference type="AlphaFoldDB" id="A0A7V9A6E0"/>
<reference evidence="2 3" key="1">
    <citation type="submission" date="2020-05" db="EMBL/GenBank/DDBJ databases">
        <title>Bremerella alba sp. nov., a novel planctomycete isolated from the surface of the macroalga Fucus spiralis.</title>
        <authorList>
            <person name="Godinho O."/>
            <person name="Botelho R."/>
            <person name="Albuquerque L."/>
            <person name="Wiegand S."/>
            <person name="Da Costa M.S."/>
            <person name="Lobo-Da-Cunha A."/>
            <person name="Jogler C."/>
            <person name="Lage O.M."/>
        </authorList>
    </citation>
    <scope>NUCLEOTIDE SEQUENCE [LARGE SCALE GENOMIC DNA]</scope>
    <source>
        <strain evidence="2 3">FF15</strain>
    </source>
</reference>
<keyword evidence="1" id="KW-1133">Transmembrane helix</keyword>
<sequence>MVADLESRGRVVVTATDLELRAQEVVTVAVRELLDQEVVTVVVPALAVPAAAIQVSHGQATTILKIFSTCLENRVVTVAIDSQIGQVQEIGLAQEIGRTRVIVLAMETDRTRETASPIVLDQATGPEMAIVSRIVLAMAMEIGSISAMVIAPTSEEAIAITSTLILAIVKTMPTAFATSGPTSTMIAARLIAIGGMVDIMGTIMAGIGTTTGIGIQIIGAGGLQPGRRLALGLPGQRGLSRTRMITVQRLSIVTTTSM</sequence>
<dbReference type="EMBL" id="JABRWO010000003">
    <property type="protein sequence ID" value="MBA2114217.1"/>
    <property type="molecule type" value="Genomic_DNA"/>
</dbReference>
<keyword evidence="1" id="KW-0812">Transmembrane</keyword>
<proteinExistence type="predicted"/>
<dbReference type="Proteomes" id="UP000551616">
    <property type="component" value="Unassembled WGS sequence"/>
</dbReference>
<evidence type="ECO:0000256" key="1">
    <source>
        <dbReference type="SAM" id="Phobius"/>
    </source>
</evidence>
<keyword evidence="3" id="KW-1185">Reference proteome</keyword>
<evidence type="ECO:0000313" key="3">
    <source>
        <dbReference type="Proteomes" id="UP000551616"/>
    </source>
</evidence>
<feature type="transmembrane region" description="Helical" evidence="1">
    <location>
        <begin position="157"/>
        <end position="178"/>
    </location>
</feature>
<protein>
    <submittedName>
        <fullName evidence="2">Uncharacterized protein</fullName>
    </submittedName>
</protein>
<comment type="caution">
    <text evidence="2">The sequence shown here is derived from an EMBL/GenBank/DDBJ whole genome shotgun (WGS) entry which is preliminary data.</text>
</comment>
<keyword evidence="1" id="KW-0472">Membrane</keyword>